<dbReference type="Proteomes" id="UP001189225">
    <property type="component" value="Unassembled WGS sequence"/>
</dbReference>
<evidence type="ECO:0000256" key="1">
    <source>
        <dbReference type="SAM" id="Phobius"/>
    </source>
</evidence>
<gene>
    <name evidence="2" type="ORF">R16034_00846</name>
</gene>
<accession>A0AB72WX99</accession>
<feature type="transmembrane region" description="Helical" evidence="1">
    <location>
        <begin position="13"/>
        <end position="32"/>
    </location>
</feature>
<organism evidence="2 3">
    <name type="scientific">Ralstonia edaphi</name>
    <dbReference type="NCBI Taxonomy" id="3058599"/>
    <lineage>
        <taxon>Bacteria</taxon>
        <taxon>Pseudomonadati</taxon>
        <taxon>Pseudomonadota</taxon>
        <taxon>Betaproteobacteria</taxon>
        <taxon>Burkholderiales</taxon>
        <taxon>Burkholderiaceae</taxon>
        <taxon>Ralstonia</taxon>
    </lineage>
</organism>
<keyword evidence="1" id="KW-0812">Transmembrane</keyword>
<proteinExistence type="predicted"/>
<keyword evidence="1" id="KW-0472">Membrane</keyword>
<name>A0AB72WX99_9RALS</name>
<keyword evidence="3" id="KW-1185">Reference proteome</keyword>
<protein>
    <submittedName>
        <fullName evidence="2">Uncharacterized protein</fullName>
    </submittedName>
</protein>
<dbReference type="RefSeq" id="WP_316898772.1">
    <property type="nucleotide sequence ID" value="NZ_CATWHI010000001.1"/>
</dbReference>
<keyword evidence="1" id="KW-1133">Transmembrane helix</keyword>
<dbReference type="EMBL" id="CATWHI010000001">
    <property type="protein sequence ID" value="CAJ0737783.1"/>
    <property type="molecule type" value="Genomic_DNA"/>
</dbReference>
<comment type="caution">
    <text evidence="2">The sequence shown here is derived from an EMBL/GenBank/DDBJ whole genome shotgun (WGS) entry which is preliminary data.</text>
</comment>
<reference evidence="2 3" key="1">
    <citation type="submission" date="2023-07" db="EMBL/GenBank/DDBJ databases">
        <authorList>
            <person name="Peeters C."/>
        </authorList>
    </citation>
    <scope>NUCLEOTIDE SEQUENCE [LARGE SCALE GENOMIC DNA]</scope>
    <source>
        <strain evidence="2 3">R-16034</strain>
    </source>
</reference>
<sequence>MDFSLSPEQYAELARYTVVMVIVGIGAGWALARTCREELPQDEEQDDQRSQRRGRY</sequence>
<evidence type="ECO:0000313" key="3">
    <source>
        <dbReference type="Proteomes" id="UP001189225"/>
    </source>
</evidence>
<evidence type="ECO:0000313" key="2">
    <source>
        <dbReference type="EMBL" id="CAJ0737783.1"/>
    </source>
</evidence>
<dbReference type="AlphaFoldDB" id="A0AB72WX99"/>